<reference evidence="1 2" key="1">
    <citation type="submission" date="2019-03" db="EMBL/GenBank/DDBJ databases">
        <title>Single cell metagenomics reveals metabolic interactions within the superorganism composed of flagellate Streblomastix strix and complex community of Bacteroidetes bacteria on its surface.</title>
        <authorList>
            <person name="Treitli S.C."/>
            <person name="Kolisko M."/>
            <person name="Husnik F."/>
            <person name="Keeling P."/>
            <person name="Hampl V."/>
        </authorList>
    </citation>
    <scope>NUCLEOTIDE SEQUENCE [LARGE SCALE GENOMIC DNA]</scope>
    <source>
        <strain evidence="1">ST1C</strain>
    </source>
</reference>
<gene>
    <name evidence="1" type="ORF">EZS28_043551</name>
</gene>
<organism evidence="1 2">
    <name type="scientific">Streblomastix strix</name>
    <dbReference type="NCBI Taxonomy" id="222440"/>
    <lineage>
        <taxon>Eukaryota</taxon>
        <taxon>Metamonada</taxon>
        <taxon>Preaxostyla</taxon>
        <taxon>Oxymonadida</taxon>
        <taxon>Streblomastigidae</taxon>
        <taxon>Streblomastix</taxon>
    </lineage>
</organism>
<proteinExistence type="predicted"/>
<accession>A0A5J4TRD9</accession>
<dbReference type="Proteomes" id="UP000324800">
    <property type="component" value="Unassembled WGS sequence"/>
</dbReference>
<protein>
    <submittedName>
        <fullName evidence="1">Uncharacterized protein</fullName>
    </submittedName>
</protein>
<comment type="caution">
    <text evidence="1">The sequence shown here is derived from an EMBL/GenBank/DDBJ whole genome shotgun (WGS) entry which is preliminary data.</text>
</comment>
<sequence>YADDIVFAGSAPHVAKFRFGTDGKVTINIKTLTGTAGLAGATSAYINVTYPAAN</sequence>
<evidence type="ECO:0000313" key="2">
    <source>
        <dbReference type="Proteomes" id="UP000324800"/>
    </source>
</evidence>
<dbReference type="EMBL" id="SNRW01026256">
    <property type="protein sequence ID" value="KAA6360924.1"/>
    <property type="molecule type" value="Genomic_DNA"/>
</dbReference>
<feature type="non-terminal residue" evidence="1">
    <location>
        <position position="1"/>
    </location>
</feature>
<dbReference type="AlphaFoldDB" id="A0A5J4TRD9"/>
<evidence type="ECO:0000313" key="1">
    <source>
        <dbReference type="EMBL" id="KAA6360924.1"/>
    </source>
</evidence>
<name>A0A5J4TRD9_9EUKA</name>